<dbReference type="PATRIC" id="fig|935700.4.peg.2725"/>
<name>A0A0D1EII0_9RHOB</name>
<protein>
    <recommendedName>
        <fullName evidence="3">GCN5-related N-acetyltransferase</fullName>
    </recommendedName>
</protein>
<proteinExistence type="predicted"/>
<reference evidence="1 2" key="1">
    <citation type="submission" date="2015-02" db="EMBL/GenBank/DDBJ databases">
        <title>Genome Sequence of Jannaschia aquimarina DSM28248, a member of the Roseobacter clade.</title>
        <authorList>
            <person name="Voget S."/>
            <person name="Daniel R."/>
        </authorList>
    </citation>
    <scope>NUCLEOTIDE SEQUENCE [LARGE SCALE GENOMIC DNA]</scope>
    <source>
        <strain evidence="1 2">GSW-M26</strain>
    </source>
</reference>
<sequence>MEERASLETRWLDLTRRQMPEAAAERGWPIRFDHCFQRVLLDNAVRGVWYDAITGRPAYRHAPADILVTAIELGEAALAGRADISDLNRRSLTWRGKRGPSA</sequence>
<comment type="caution">
    <text evidence="1">The sequence shown here is derived from an EMBL/GenBank/DDBJ whole genome shotgun (WGS) entry which is preliminary data.</text>
</comment>
<gene>
    <name evidence="1" type="ORF">jaqu_26360</name>
</gene>
<dbReference type="AlphaFoldDB" id="A0A0D1EII0"/>
<accession>A0A0D1EII0</accession>
<evidence type="ECO:0000313" key="2">
    <source>
        <dbReference type="Proteomes" id="UP000032232"/>
    </source>
</evidence>
<keyword evidence="2" id="KW-1185">Reference proteome</keyword>
<evidence type="ECO:0000313" key="1">
    <source>
        <dbReference type="EMBL" id="KIT15655.1"/>
    </source>
</evidence>
<dbReference type="OrthoDB" id="281270at2"/>
<organism evidence="1 2">
    <name type="scientific">Jannaschia aquimarina</name>
    <dbReference type="NCBI Taxonomy" id="935700"/>
    <lineage>
        <taxon>Bacteria</taxon>
        <taxon>Pseudomonadati</taxon>
        <taxon>Pseudomonadota</taxon>
        <taxon>Alphaproteobacteria</taxon>
        <taxon>Rhodobacterales</taxon>
        <taxon>Roseobacteraceae</taxon>
        <taxon>Jannaschia</taxon>
    </lineage>
</organism>
<dbReference type="STRING" id="935700.jaqu_26360"/>
<evidence type="ECO:0008006" key="3">
    <source>
        <dbReference type="Google" id="ProtNLM"/>
    </source>
</evidence>
<dbReference type="EMBL" id="JYFE01000047">
    <property type="protein sequence ID" value="KIT15655.1"/>
    <property type="molecule type" value="Genomic_DNA"/>
</dbReference>
<dbReference type="Proteomes" id="UP000032232">
    <property type="component" value="Unassembled WGS sequence"/>
</dbReference>